<dbReference type="CDD" id="cd09019">
    <property type="entry name" value="galactose_mutarotase_like"/>
    <property type="match status" value="1"/>
</dbReference>
<evidence type="ECO:0000256" key="7">
    <source>
        <dbReference type="ARBA" id="ARBA00023235"/>
    </source>
</evidence>
<evidence type="ECO:0000313" key="14">
    <source>
        <dbReference type="Proteomes" id="UP000319812"/>
    </source>
</evidence>
<dbReference type="RefSeq" id="WP_246053886.1">
    <property type="nucleotide sequence ID" value="NZ_BJOC01000029.1"/>
</dbReference>
<keyword evidence="6" id="KW-0597">Phosphoprotein</keyword>
<dbReference type="NCBIfam" id="NF008277">
    <property type="entry name" value="PRK11055.1"/>
    <property type="match status" value="1"/>
</dbReference>
<keyword evidence="14" id="KW-1185">Reference proteome</keyword>
<dbReference type="InterPro" id="IPR008183">
    <property type="entry name" value="Aldose_1/G6P_1-epimerase"/>
</dbReference>
<sequence length="426" mass="46176">MLTFNAQTCTTQPDHRLTGHGAGKAMLLAVLPLVAGVALANETKSTEGDMSQQERSIEQEVFGSLEDGREVALYTLTNAEGASFSVTPYGGTIVALKVPDAEGNVGDVVLGFNSLDDYRSPAYRQANPYFGALIGRYGNRIADGRFTLDGKTYRLPTNDGDNHLHGGDTGFDRRLWQAETVEDERGVGIILTLTSADGDQGYPGELQTRVRYTLSDDNALTIDYRATADAATPVNLTQHSYFNLDGVSGQEAQGHDILGHRLMIDADRFTPVDEGLIPTGEMRDVAGTPFDFREATAIGERIDSENTQLSRGQGYDHNFVLNANRSADGELTTAARVVAENSGRVMEVQTTEPGLQFYSGNFLDGSLTGKSGTTYGHRFGLALETQHFPDSPNQDDFPSTILEPGEVYESRTRYVFSTTSTHSSAD</sequence>
<dbReference type="PIRSF" id="PIRSF005096">
    <property type="entry name" value="GALM"/>
    <property type="match status" value="1"/>
</dbReference>
<dbReference type="GO" id="GO:0006006">
    <property type="term" value="P:glucose metabolic process"/>
    <property type="evidence" value="ECO:0007669"/>
    <property type="project" value="TreeGrafter"/>
</dbReference>
<dbReference type="GO" id="GO:0004034">
    <property type="term" value="F:aldose 1-epimerase activity"/>
    <property type="evidence" value="ECO:0007669"/>
    <property type="project" value="UniProtKB-EC"/>
</dbReference>
<dbReference type="PANTHER" id="PTHR10091:SF0">
    <property type="entry name" value="GALACTOSE MUTAROTASE"/>
    <property type="match status" value="1"/>
</dbReference>
<feature type="active site" description="Proton acceptor" evidence="10">
    <location>
        <position position="384"/>
    </location>
</feature>
<dbReference type="InterPro" id="IPR047215">
    <property type="entry name" value="Galactose_mutarotase-like"/>
</dbReference>
<keyword evidence="7 9" id="KW-0413">Isomerase</keyword>
<organism evidence="13 14">
    <name type="scientific">Halomonas halmophila</name>
    <dbReference type="NCBI Taxonomy" id="252"/>
    <lineage>
        <taxon>Bacteria</taxon>
        <taxon>Pseudomonadati</taxon>
        <taxon>Pseudomonadota</taxon>
        <taxon>Gammaproteobacteria</taxon>
        <taxon>Oceanospirillales</taxon>
        <taxon>Halomonadaceae</taxon>
        <taxon>Halomonas</taxon>
    </lineage>
</organism>
<proteinExistence type="inferred from homology"/>
<accession>A0A4Y4F1D5</accession>
<name>A0A4Y4F1D5_9GAMM</name>
<evidence type="ECO:0000256" key="4">
    <source>
        <dbReference type="ARBA" id="ARBA00011245"/>
    </source>
</evidence>
<dbReference type="PANTHER" id="PTHR10091">
    <property type="entry name" value="ALDOSE-1-EPIMERASE"/>
    <property type="match status" value="1"/>
</dbReference>
<comment type="subcellular location">
    <subcellularLocation>
        <location evidence="1">Cytoplasm</location>
    </subcellularLocation>
</comment>
<dbReference type="AlphaFoldDB" id="A0A4Y4F1D5"/>
<feature type="binding site" evidence="12">
    <location>
        <begin position="139"/>
        <end position="140"/>
    </location>
    <ligand>
        <name>beta-D-galactose</name>
        <dbReference type="ChEBI" id="CHEBI:27667"/>
    </ligand>
</feature>
<comment type="caution">
    <text evidence="13">The sequence shown here is derived from an EMBL/GenBank/DDBJ whole genome shotgun (WGS) entry which is preliminary data.</text>
</comment>
<dbReference type="EMBL" id="BJOC01000029">
    <property type="protein sequence ID" value="GED23196.1"/>
    <property type="molecule type" value="Genomic_DNA"/>
</dbReference>
<comment type="similarity">
    <text evidence="3 9">Belongs to the aldose epimerase family.</text>
</comment>
<dbReference type="EC" id="5.1.3.3" evidence="9"/>
<comment type="catalytic activity">
    <reaction evidence="9">
        <text>alpha-D-glucose = beta-D-glucose</text>
        <dbReference type="Rhea" id="RHEA:10264"/>
        <dbReference type="ChEBI" id="CHEBI:15903"/>
        <dbReference type="ChEBI" id="CHEBI:17925"/>
        <dbReference type="EC" id="5.1.3.3"/>
    </reaction>
</comment>
<dbReference type="SUPFAM" id="SSF74650">
    <property type="entry name" value="Galactose mutarotase-like"/>
    <property type="match status" value="1"/>
</dbReference>
<feature type="binding site" evidence="12">
    <location>
        <begin position="239"/>
        <end position="241"/>
    </location>
    <ligand>
        <name>beta-D-galactose</name>
        <dbReference type="ChEBI" id="CHEBI:27667"/>
    </ligand>
</feature>
<dbReference type="InterPro" id="IPR011013">
    <property type="entry name" value="Gal_mutarotase_sf_dom"/>
</dbReference>
<dbReference type="GO" id="GO:0030246">
    <property type="term" value="F:carbohydrate binding"/>
    <property type="evidence" value="ECO:0007669"/>
    <property type="project" value="InterPro"/>
</dbReference>
<feature type="binding site" evidence="11">
    <location>
        <position position="316"/>
    </location>
    <ligand>
        <name>beta-D-galactose</name>
        <dbReference type="ChEBI" id="CHEBI:27667"/>
    </ligand>
</feature>
<evidence type="ECO:0000256" key="8">
    <source>
        <dbReference type="ARBA" id="ARBA00023277"/>
    </source>
</evidence>
<evidence type="ECO:0000256" key="10">
    <source>
        <dbReference type="PIRSR" id="PIRSR005096-1"/>
    </source>
</evidence>
<evidence type="ECO:0000256" key="1">
    <source>
        <dbReference type="ARBA" id="ARBA00004496"/>
    </source>
</evidence>
<keyword evidence="8 9" id="KW-0119">Carbohydrate metabolism</keyword>
<keyword evidence="5" id="KW-0963">Cytoplasm</keyword>
<dbReference type="InterPro" id="IPR015443">
    <property type="entry name" value="Aldose_1-epimerase"/>
</dbReference>
<dbReference type="UniPathway" id="UPA00242"/>
<feature type="active site" description="Proton donor" evidence="10">
    <location>
        <position position="239"/>
    </location>
</feature>
<dbReference type="GO" id="GO:0005737">
    <property type="term" value="C:cytoplasm"/>
    <property type="evidence" value="ECO:0007669"/>
    <property type="project" value="UniProtKB-SubCell"/>
</dbReference>
<comment type="pathway">
    <text evidence="2 9">Carbohydrate metabolism; hexose metabolism.</text>
</comment>
<evidence type="ECO:0000256" key="6">
    <source>
        <dbReference type="ARBA" id="ARBA00022553"/>
    </source>
</evidence>
<gene>
    <name evidence="13" type="primary">galM</name>
    <name evidence="13" type="ORF">HHA01_21730</name>
</gene>
<evidence type="ECO:0000313" key="13">
    <source>
        <dbReference type="EMBL" id="GED23196.1"/>
    </source>
</evidence>
<comment type="subunit">
    <text evidence="4">Monomer.</text>
</comment>
<evidence type="ECO:0000256" key="11">
    <source>
        <dbReference type="PIRSR" id="PIRSR005096-2"/>
    </source>
</evidence>
<dbReference type="GO" id="GO:0033499">
    <property type="term" value="P:galactose catabolic process via UDP-galactose, Leloir pathway"/>
    <property type="evidence" value="ECO:0007669"/>
    <property type="project" value="TreeGrafter"/>
</dbReference>
<dbReference type="InterPro" id="IPR014718">
    <property type="entry name" value="GH-type_carb-bd"/>
</dbReference>
<evidence type="ECO:0000256" key="5">
    <source>
        <dbReference type="ARBA" id="ARBA00022490"/>
    </source>
</evidence>
<evidence type="ECO:0000256" key="3">
    <source>
        <dbReference type="ARBA" id="ARBA00006206"/>
    </source>
</evidence>
<dbReference type="Pfam" id="PF01263">
    <property type="entry name" value="Aldose_epim"/>
    <property type="match status" value="1"/>
</dbReference>
<evidence type="ECO:0000256" key="2">
    <source>
        <dbReference type="ARBA" id="ARBA00005028"/>
    </source>
</evidence>
<evidence type="ECO:0000256" key="12">
    <source>
        <dbReference type="PIRSR" id="PIRSR005096-3"/>
    </source>
</evidence>
<reference evidence="13 14" key="1">
    <citation type="submission" date="2019-06" db="EMBL/GenBank/DDBJ databases">
        <title>Whole genome shotgun sequence of Halomonas halmophila NBRC 15537.</title>
        <authorList>
            <person name="Hosoyama A."/>
            <person name="Uohara A."/>
            <person name="Ohji S."/>
            <person name="Ichikawa N."/>
        </authorList>
    </citation>
    <scope>NUCLEOTIDE SEQUENCE [LARGE SCALE GENOMIC DNA]</scope>
    <source>
        <strain evidence="13 14">NBRC 15537</strain>
    </source>
</reference>
<dbReference type="Proteomes" id="UP000319812">
    <property type="component" value="Unassembled WGS sequence"/>
</dbReference>
<dbReference type="Gene3D" id="2.70.98.10">
    <property type="match status" value="1"/>
</dbReference>
<protein>
    <recommendedName>
        <fullName evidence="9">Aldose 1-epimerase</fullName>
        <ecNumber evidence="9">5.1.3.3</ecNumber>
    </recommendedName>
</protein>
<dbReference type="FunFam" id="2.70.98.10:FF:000003">
    <property type="entry name" value="Aldose 1-epimerase"/>
    <property type="match status" value="1"/>
</dbReference>
<evidence type="ECO:0000256" key="9">
    <source>
        <dbReference type="PIRNR" id="PIRNR005096"/>
    </source>
</evidence>